<evidence type="ECO:0000256" key="2">
    <source>
        <dbReference type="ARBA" id="ARBA00023043"/>
    </source>
</evidence>
<dbReference type="PROSITE" id="PS50297">
    <property type="entry name" value="ANK_REP_REGION"/>
    <property type="match status" value="6"/>
</dbReference>
<dbReference type="PANTHER" id="PTHR24171">
    <property type="entry name" value="ANKYRIN REPEAT DOMAIN-CONTAINING PROTEIN 39-RELATED"/>
    <property type="match status" value="1"/>
</dbReference>
<dbReference type="PANTHER" id="PTHR24171:SF10">
    <property type="entry name" value="ANKYRIN REPEAT DOMAIN-CONTAINING PROTEIN 29-LIKE"/>
    <property type="match status" value="1"/>
</dbReference>
<protein>
    <submittedName>
        <fullName evidence="3">Uncharacterized protein</fullName>
    </submittedName>
</protein>
<dbReference type="EMBL" id="UINC01033808">
    <property type="protein sequence ID" value="SVB23660.1"/>
    <property type="molecule type" value="Genomic_DNA"/>
</dbReference>
<accession>A0A382CCA4</accession>
<dbReference type="AlphaFoldDB" id="A0A382CCA4"/>
<dbReference type="Pfam" id="PF12796">
    <property type="entry name" value="Ank_2"/>
    <property type="match status" value="3"/>
</dbReference>
<gene>
    <name evidence="3" type="ORF">METZ01_LOCUS176514</name>
</gene>
<dbReference type="SUPFAM" id="SSF48403">
    <property type="entry name" value="Ankyrin repeat"/>
    <property type="match status" value="1"/>
</dbReference>
<dbReference type="InterPro" id="IPR002110">
    <property type="entry name" value="Ankyrin_rpt"/>
</dbReference>
<dbReference type="InterPro" id="IPR036770">
    <property type="entry name" value="Ankyrin_rpt-contain_sf"/>
</dbReference>
<feature type="non-terminal residue" evidence="3">
    <location>
        <position position="483"/>
    </location>
</feature>
<dbReference type="PROSITE" id="PS50088">
    <property type="entry name" value="ANK_REPEAT"/>
    <property type="match status" value="7"/>
</dbReference>
<evidence type="ECO:0000313" key="3">
    <source>
        <dbReference type="EMBL" id="SVB23660.1"/>
    </source>
</evidence>
<keyword evidence="1" id="KW-0677">Repeat</keyword>
<feature type="non-terminal residue" evidence="3">
    <location>
        <position position="1"/>
    </location>
</feature>
<dbReference type="Pfam" id="PF00023">
    <property type="entry name" value="Ank"/>
    <property type="match status" value="1"/>
</dbReference>
<reference evidence="3" key="1">
    <citation type="submission" date="2018-05" db="EMBL/GenBank/DDBJ databases">
        <authorList>
            <person name="Lanie J.A."/>
            <person name="Ng W.-L."/>
            <person name="Kazmierczak K.M."/>
            <person name="Andrzejewski T.M."/>
            <person name="Davidsen T.M."/>
            <person name="Wayne K.J."/>
            <person name="Tettelin H."/>
            <person name="Glass J.I."/>
            <person name="Rusch D."/>
            <person name="Podicherti R."/>
            <person name="Tsui H.-C.T."/>
            <person name="Winkler M.E."/>
        </authorList>
    </citation>
    <scope>NUCLEOTIDE SEQUENCE</scope>
</reference>
<dbReference type="Gene3D" id="1.25.40.20">
    <property type="entry name" value="Ankyrin repeat-containing domain"/>
    <property type="match status" value="3"/>
</dbReference>
<sequence>VGKLRFLVREFTKIIAGLFGFFMATSASLPAQETTALDIWTASAEGDLDRLNTLLAGDDEAVNAGDKSGNSPLHHAAWNSQLAAMQLLLDHDANINLQSDQLWTPLHWATRNGRAQSVEWLLDHKAKVDVPAHLGQTALHIAADQNYRVTLALLLDAGADPNANDINGQTPVHLAALDGYTVTVTQLLDNGGDIEAKTSWGATPLSAAAARGRTSTVAALLLRKTEVDPKTDAGWTPLFAALVGKYKGPAQFLRNSGADLNIVTQAGSTLLHAAASSGMDEWIIELLDTGLGINAEDAGGRTPLDHARENLWSETAELLGAKGAKPGPKPTLHHAAISGDLAKVRQLVAAGANLAKRDDWHLPPRNWTPLHYAAAGGDVAVVDTLIRAGADPRAVDYSGWTPMIVALAKRHIEAANVLKKWQSLPGIVSVNHDGQMNFEVIGVDGTQCDIEASVDLKKWSRVGQVSLENGRGSFLDARRIWLP</sequence>
<name>A0A382CCA4_9ZZZZ</name>
<keyword evidence="2" id="KW-0040">ANK repeat</keyword>
<organism evidence="3">
    <name type="scientific">marine metagenome</name>
    <dbReference type="NCBI Taxonomy" id="408172"/>
    <lineage>
        <taxon>unclassified sequences</taxon>
        <taxon>metagenomes</taxon>
        <taxon>ecological metagenomes</taxon>
    </lineage>
</organism>
<dbReference type="SMART" id="SM00248">
    <property type="entry name" value="ANK"/>
    <property type="match status" value="9"/>
</dbReference>
<proteinExistence type="predicted"/>
<evidence type="ECO:0000256" key="1">
    <source>
        <dbReference type="ARBA" id="ARBA00022737"/>
    </source>
</evidence>